<evidence type="ECO:0008006" key="5">
    <source>
        <dbReference type="Google" id="ProtNLM"/>
    </source>
</evidence>
<reference evidence="3 4" key="1">
    <citation type="submission" date="2017-10" db="EMBL/GenBank/DDBJ databases">
        <title>Genome sequence of Caulobacter mirabilis FWC38.</title>
        <authorList>
            <person name="Fiebig A."/>
            <person name="Crosson S."/>
        </authorList>
    </citation>
    <scope>NUCLEOTIDE SEQUENCE [LARGE SCALE GENOMIC DNA]</scope>
    <source>
        <strain evidence="3 4">FWC 38</strain>
    </source>
</reference>
<evidence type="ECO:0000256" key="2">
    <source>
        <dbReference type="SAM" id="SignalP"/>
    </source>
</evidence>
<gene>
    <name evidence="3" type="ORF">CSW64_11090</name>
</gene>
<keyword evidence="2" id="KW-0732">Signal</keyword>
<name>A0A2D2AY56_9CAUL</name>
<evidence type="ECO:0000313" key="4">
    <source>
        <dbReference type="Proteomes" id="UP000228945"/>
    </source>
</evidence>
<feature type="signal peptide" evidence="2">
    <location>
        <begin position="1"/>
        <end position="26"/>
    </location>
</feature>
<organism evidence="3 4">
    <name type="scientific">Caulobacter mirabilis</name>
    <dbReference type="NCBI Taxonomy" id="69666"/>
    <lineage>
        <taxon>Bacteria</taxon>
        <taxon>Pseudomonadati</taxon>
        <taxon>Pseudomonadota</taxon>
        <taxon>Alphaproteobacteria</taxon>
        <taxon>Caulobacterales</taxon>
        <taxon>Caulobacteraceae</taxon>
        <taxon>Caulobacter</taxon>
    </lineage>
</organism>
<feature type="region of interest" description="Disordered" evidence="1">
    <location>
        <begin position="93"/>
        <end position="115"/>
    </location>
</feature>
<dbReference type="RefSeq" id="WP_099622165.1">
    <property type="nucleotide sequence ID" value="NZ_CP024201.1"/>
</dbReference>
<evidence type="ECO:0000313" key="3">
    <source>
        <dbReference type="EMBL" id="ATQ42913.1"/>
    </source>
</evidence>
<proteinExistence type="predicted"/>
<dbReference type="Proteomes" id="UP000228945">
    <property type="component" value="Chromosome"/>
</dbReference>
<sequence>MTLAIAKTRRLLAAAVVLLLAVFVFAPVVEAASCGPEIPAAEAVLHDGSSPEKHDAGDPAHGICAHGHCHHGSTASTSSTEAVLRLFDAPLDQRPAGADAPSNYIAEGPTRPPRA</sequence>
<evidence type="ECO:0000256" key="1">
    <source>
        <dbReference type="SAM" id="MobiDB-lite"/>
    </source>
</evidence>
<accession>A0A2D2AY56</accession>
<dbReference type="KEGG" id="cmb:CSW64_11090"/>
<feature type="chain" id="PRO_5016243470" description="DUF2946 domain-containing protein" evidence="2">
    <location>
        <begin position="27"/>
        <end position="115"/>
    </location>
</feature>
<keyword evidence="4" id="KW-1185">Reference proteome</keyword>
<dbReference type="EMBL" id="CP024201">
    <property type="protein sequence ID" value="ATQ42913.1"/>
    <property type="molecule type" value="Genomic_DNA"/>
</dbReference>
<dbReference type="AlphaFoldDB" id="A0A2D2AY56"/>
<protein>
    <recommendedName>
        <fullName evidence="5">DUF2946 domain-containing protein</fullName>
    </recommendedName>
</protein>